<dbReference type="Pfam" id="PF08450">
    <property type="entry name" value="SGL"/>
    <property type="match status" value="1"/>
</dbReference>
<dbReference type="Gene3D" id="2.120.10.30">
    <property type="entry name" value="TolB, C-terminal domain"/>
    <property type="match status" value="1"/>
</dbReference>
<accession>A0A290QAX5</accession>
<dbReference type="PRINTS" id="PR01790">
    <property type="entry name" value="SMP30FAMILY"/>
</dbReference>
<dbReference type="AlphaFoldDB" id="A0A290QAX5"/>
<dbReference type="GO" id="GO:0005509">
    <property type="term" value="F:calcium ion binding"/>
    <property type="evidence" value="ECO:0007669"/>
    <property type="project" value="TreeGrafter"/>
</dbReference>
<feature type="binding site" evidence="3">
    <location>
        <position position="103"/>
    </location>
    <ligand>
        <name>substrate</name>
    </ligand>
</feature>
<evidence type="ECO:0000256" key="3">
    <source>
        <dbReference type="PIRSR" id="PIRSR605511-2"/>
    </source>
</evidence>
<keyword evidence="6" id="KW-1185">Reference proteome</keyword>
<dbReference type="PANTHER" id="PTHR10907">
    <property type="entry name" value="REGUCALCIN"/>
    <property type="match status" value="1"/>
</dbReference>
<feature type="active site" description="Proton donor/acceptor" evidence="2">
    <location>
        <position position="199"/>
    </location>
</feature>
<feature type="binding site" evidence="3">
    <location>
        <position position="149"/>
    </location>
    <ligand>
        <name>a divalent metal cation</name>
        <dbReference type="ChEBI" id="CHEBI:60240"/>
    </ligand>
</feature>
<dbReference type="Proteomes" id="UP000217265">
    <property type="component" value="Chromosome"/>
</dbReference>
<organism evidence="5 6">
    <name type="scientific">Nibricoccus aquaticus</name>
    <dbReference type="NCBI Taxonomy" id="2576891"/>
    <lineage>
        <taxon>Bacteria</taxon>
        <taxon>Pseudomonadati</taxon>
        <taxon>Verrucomicrobiota</taxon>
        <taxon>Opitutia</taxon>
        <taxon>Opitutales</taxon>
        <taxon>Opitutaceae</taxon>
        <taxon>Nibricoccus</taxon>
    </lineage>
</organism>
<dbReference type="SUPFAM" id="SSF63829">
    <property type="entry name" value="Calcium-dependent phosphotriesterase"/>
    <property type="match status" value="1"/>
</dbReference>
<feature type="domain" description="SMP-30/Gluconolactonase/LRE-like region" evidence="4">
    <location>
        <begin position="15"/>
        <end position="259"/>
    </location>
</feature>
<dbReference type="KEGG" id="vbh:CMV30_18725"/>
<sequence length="293" mass="31686">MKNIPVVVLESKAGLAEGPVWDSHRQQLWWVDIGGGSINRYDLRTSRNDTFPLHTRIGALTLTQGSDLLLATHHGFTRFDPQTGILAKPISPADHDTAQLRFNDGKCDPAGRFLAGSTSLAGKNATGSLYSFEDGGKIQTLLRGIALSNGLTWSVNGRLFYYIDTLTHSIAAFPYDVETGRLGEGRTVISIPPRMGYPDGMTIDNDGMLWIALWGGGAVTRWDPRTGSLLEKHPLPVSQVTSCSFGGPKLDTLYITTARADLSSDQLEKESLAGSIFSLRSDVGGAAPHRFQG</sequence>
<dbReference type="EMBL" id="CP023344">
    <property type="protein sequence ID" value="ATC65819.1"/>
    <property type="molecule type" value="Genomic_DNA"/>
</dbReference>
<name>A0A290QAX5_9BACT</name>
<comment type="cofactor">
    <cofactor evidence="3">
        <name>Zn(2+)</name>
        <dbReference type="ChEBI" id="CHEBI:29105"/>
    </cofactor>
    <text evidence="3">Binds 1 divalent metal cation per subunit.</text>
</comment>
<evidence type="ECO:0000313" key="5">
    <source>
        <dbReference type="EMBL" id="ATC65819.1"/>
    </source>
</evidence>
<proteinExistence type="inferred from homology"/>
<dbReference type="GO" id="GO:0019853">
    <property type="term" value="P:L-ascorbic acid biosynthetic process"/>
    <property type="evidence" value="ECO:0007669"/>
    <property type="project" value="TreeGrafter"/>
</dbReference>
<dbReference type="GO" id="GO:0004341">
    <property type="term" value="F:gluconolactonase activity"/>
    <property type="evidence" value="ECO:0007669"/>
    <property type="project" value="TreeGrafter"/>
</dbReference>
<dbReference type="InterPro" id="IPR011042">
    <property type="entry name" value="6-blade_b-propeller_TolB-like"/>
</dbReference>
<evidence type="ECO:0000259" key="4">
    <source>
        <dbReference type="Pfam" id="PF08450"/>
    </source>
</evidence>
<feature type="binding site" evidence="3">
    <location>
        <position position="199"/>
    </location>
    <ligand>
        <name>a divalent metal cation</name>
        <dbReference type="ChEBI" id="CHEBI:60240"/>
    </ligand>
</feature>
<protein>
    <submittedName>
        <fullName evidence="5">SMP-30/gluconolaconase/LRE domain protein</fullName>
    </submittedName>
</protein>
<evidence type="ECO:0000256" key="2">
    <source>
        <dbReference type="PIRSR" id="PIRSR605511-1"/>
    </source>
</evidence>
<dbReference type="PANTHER" id="PTHR10907:SF47">
    <property type="entry name" value="REGUCALCIN"/>
    <property type="match status" value="1"/>
</dbReference>
<gene>
    <name evidence="5" type="ORF">CMV30_18725</name>
</gene>
<dbReference type="InterPro" id="IPR005511">
    <property type="entry name" value="SMP-30"/>
</dbReference>
<keyword evidence="3" id="KW-0479">Metal-binding</keyword>
<evidence type="ECO:0000256" key="1">
    <source>
        <dbReference type="ARBA" id="ARBA00008853"/>
    </source>
</evidence>
<dbReference type="InterPro" id="IPR013658">
    <property type="entry name" value="SGL"/>
</dbReference>
<reference evidence="5 6" key="1">
    <citation type="submission" date="2017-09" db="EMBL/GenBank/DDBJ databases">
        <title>Complete genome sequence of Verrucomicrobial strain HZ-65, isolated from freshwater.</title>
        <authorList>
            <person name="Choi A."/>
        </authorList>
    </citation>
    <scope>NUCLEOTIDE SEQUENCE [LARGE SCALE GENOMIC DNA]</scope>
    <source>
        <strain evidence="5 6">HZ-65</strain>
    </source>
</reference>
<evidence type="ECO:0000313" key="6">
    <source>
        <dbReference type="Proteomes" id="UP000217265"/>
    </source>
</evidence>
<feature type="binding site" evidence="3">
    <location>
        <position position="101"/>
    </location>
    <ligand>
        <name>substrate</name>
    </ligand>
</feature>
<comment type="similarity">
    <text evidence="1">Belongs to the SMP-30/CGR1 family.</text>
</comment>
<feature type="binding site" evidence="3">
    <location>
        <position position="17"/>
    </location>
    <ligand>
        <name>a divalent metal cation</name>
        <dbReference type="ChEBI" id="CHEBI:60240"/>
    </ligand>
</feature>
<keyword evidence="3" id="KW-0862">Zinc</keyword>